<sequence length="212" mass="22177">MDLIEHATPVLAAPGANGAPGLLPAMTGAEQSLLRAAAEGRRAGLEFGCGGSTGLLLQAGLPRLLSADSDLAWLGRVREDPRCGEAAAAGRLRLLHVDIGPTGPWGWPTDPAAMPRWPAYWRDPWEAAGAVDLVLVDGRFRVACALAGVPRLGADAVLLVHDFWQRASYQPPVLRHFDLLGSAGTLVLLAPRLPIDVAALAVDLAAHGFDPG</sequence>
<dbReference type="RefSeq" id="WP_290318634.1">
    <property type="nucleotide sequence ID" value="NZ_JAUFPN010000180.1"/>
</dbReference>
<reference evidence="2" key="1">
    <citation type="journal article" date="2019" name="Int. J. Syst. Evol. Microbiol.">
        <title>The Global Catalogue of Microorganisms (GCM) 10K type strain sequencing project: providing services to taxonomists for standard genome sequencing and annotation.</title>
        <authorList>
            <consortium name="The Broad Institute Genomics Platform"/>
            <consortium name="The Broad Institute Genome Sequencing Center for Infectious Disease"/>
            <person name="Wu L."/>
            <person name="Ma J."/>
        </authorList>
    </citation>
    <scope>NUCLEOTIDE SEQUENCE [LARGE SCALE GENOMIC DNA]</scope>
    <source>
        <strain evidence="2">CECT 7131</strain>
    </source>
</reference>
<evidence type="ECO:0008006" key="3">
    <source>
        <dbReference type="Google" id="ProtNLM"/>
    </source>
</evidence>
<dbReference type="Gene3D" id="3.40.50.150">
    <property type="entry name" value="Vaccinia Virus protein VP39"/>
    <property type="match status" value="1"/>
</dbReference>
<name>A0ABT8AAY2_9PROT</name>
<evidence type="ECO:0000313" key="1">
    <source>
        <dbReference type="EMBL" id="MDN3566683.1"/>
    </source>
</evidence>
<protein>
    <recommendedName>
        <fullName evidence="3">Class I SAM-dependent methyltransferase</fullName>
    </recommendedName>
</protein>
<dbReference type="InterPro" id="IPR029063">
    <property type="entry name" value="SAM-dependent_MTases_sf"/>
</dbReference>
<dbReference type="Proteomes" id="UP001529369">
    <property type="component" value="Unassembled WGS sequence"/>
</dbReference>
<proteinExistence type="predicted"/>
<dbReference type="EMBL" id="JAUFPN010000180">
    <property type="protein sequence ID" value="MDN3566683.1"/>
    <property type="molecule type" value="Genomic_DNA"/>
</dbReference>
<organism evidence="1 2">
    <name type="scientific">Paeniroseomonas aquatica</name>
    <dbReference type="NCBI Taxonomy" id="373043"/>
    <lineage>
        <taxon>Bacteria</taxon>
        <taxon>Pseudomonadati</taxon>
        <taxon>Pseudomonadota</taxon>
        <taxon>Alphaproteobacteria</taxon>
        <taxon>Acetobacterales</taxon>
        <taxon>Acetobacteraceae</taxon>
        <taxon>Paeniroseomonas</taxon>
    </lineage>
</organism>
<accession>A0ABT8AAY2</accession>
<comment type="caution">
    <text evidence="1">The sequence shown here is derived from an EMBL/GenBank/DDBJ whole genome shotgun (WGS) entry which is preliminary data.</text>
</comment>
<gene>
    <name evidence="1" type="ORF">QWZ14_20100</name>
</gene>
<keyword evidence="2" id="KW-1185">Reference proteome</keyword>
<evidence type="ECO:0000313" key="2">
    <source>
        <dbReference type="Proteomes" id="UP001529369"/>
    </source>
</evidence>